<proteinExistence type="predicted"/>
<protein>
    <submittedName>
        <fullName evidence="1">Uncharacterized protein</fullName>
    </submittedName>
</protein>
<reference evidence="1" key="1">
    <citation type="submission" date="2021-01" db="EMBL/GenBank/DDBJ databases">
        <title>Metabolic potential, ecology and presence of endohyphal bacteria is reflected in genomic diversity of Mucoromycotina.</title>
        <authorList>
            <person name="Muszewska A."/>
            <person name="Okrasinska A."/>
            <person name="Steczkiewicz K."/>
            <person name="Drgas O."/>
            <person name="Orlowska M."/>
            <person name="Perlinska-Lenart U."/>
            <person name="Aleksandrzak-Piekarczyk T."/>
            <person name="Szatraj K."/>
            <person name="Zielenkiewicz U."/>
            <person name="Pilsyk S."/>
            <person name="Malc E."/>
            <person name="Mieczkowski P."/>
            <person name="Kruszewska J.S."/>
            <person name="Biernat P."/>
            <person name="Pawlowska J."/>
        </authorList>
    </citation>
    <scope>NUCLEOTIDE SEQUENCE</scope>
    <source>
        <strain evidence="1">WA0000018081</strain>
    </source>
</reference>
<comment type="caution">
    <text evidence="1">The sequence shown here is derived from an EMBL/GenBank/DDBJ whole genome shotgun (WGS) entry which is preliminary data.</text>
</comment>
<name>A0A8H7SLN7_9FUNG</name>
<sequence>MAIPNSNKLSSNYIINQSFAESFNIHKCLCDMYASELSDMVKVIDAYLKRHEGESDADKAHRIIVKSFSVLSKNSQYQALAEYAASLTSYYHEDKVRFIELYQQRLQRPSRPRPLRVVRRLSRLKRPRTASESSSTSLSSIAIREATEQGNDLDLAFYEFFFFFFFFCSTGLSSVVDFVDNNEDSQRQVFEDSRWKHLSKLVQEFHKSEQYHLPKFLKDTWKLVSVFCERTGSTKKAQEYLKEIINPKTSINKKPETLKIISIFLFVLEIFEDCKWLFDPDRNKSGNDFFSILWGPIIRKMLSIHNNIMDLK</sequence>
<dbReference type="Proteomes" id="UP000613177">
    <property type="component" value="Unassembled WGS sequence"/>
</dbReference>
<evidence type="ECO:0000313" key="2">
    <source>
        <dbReference type="Proteomes" id="UP000613177"/>
    </source>
</evidence>
<evidence type="ECO:0000313" key="1">
    <source>
        <dbReference type="EMBL" id="KAG2230427.1"/>
    </source>
</evidence>
<organism evidence="1 2">
    <name type="scientific">Thamnidium elegans</name>
    <dbReference type="NCBI Taxonomy" id="101142"/>
    <lineage>
        <taxon>Eukaryota</taxon>
        <taxon>Fungi</taxon>
        <taxon>Fungi incertae sedis</taxon>
        <taxon>Mucoromycota</taxon>
        <taxon>Mucoromycotina</taxon>
        <taxon>Mucoromycetes</taxon>
        <taxon>Mucorales</taxon>
        <taxon>Mucorineae</taxon>
        <taxon>Mucoraceae</taxon>
        <taxon>Thamnidium</taxon>
    </lineage>
</organism>
<dbReference type="AlphaFoldDB" id="A0A8H7SLN7"/>
<keyword evidence="2" id="KW-1185">Reference proteome</keyword>
<accession>A0A8H7SLN7</accession>
<gene>
    <name evidence="1" type="ORF">INT48_007269</name>
</gene>
<dbReference type="EMBL" id="JAEPRE010000203">
    <property type="protein sequence ID" value="KAG2230427.1"/>
    <property type="molecule type" value="Genomic_DNA"/>
</dbReference>